<comment type="caution">
    <text evidence="3">The sequence shown here is derived from an EMBL/GenBank/DDBJ whole genome shotgun (WGS) entry which is preliminary data.</text>
</comment>
<protein>
    <submittedName>
        <fullName evidence="3">Superinfection immunity protein</fullName>
    </submittedName>
</protein>
<dbReference type="InterPro" id="IPR016410">
    <property type="entry name" value="Phage_imm"/>
</dbReference>
<evidence type="ECO:0000313" key="4">
    <source>
        <dbReference type="Proteomes" id="UP000439678"/>
    </source>
</evidence>
<keyword evidence="2" id="KW-0812">Transmembrane</keyword>
<dbReference type="Pfam" id="PF14373">
    <property type="entry name" value="Imm_superinfect"/>
    <property type="match status" value="1"/>
</dbReference>
<dbReference type="Gene3D" id="1.20.1250.20">
    <property type="entry name" value="MFS general substrate transporter like domains"/>
    <property type="match status" value="1"/>
</dbReference>
<keyword evidence="2" id="KW-1133">Transmembrane helix</keyword>
<sequence length="234" mass="26406">MKQQDWIDFFQAVHGRNPSIQEMAEAANRGEFVRETPKQTVEATKNLSQKETVETAENDVDNYDVAEEPLADTNLEELQDLPNTSPASSQTNATFQHPNHNFNETWTQHESKSQTNLIMIAIASIPVILWALAMILFGIASDELSGGLLTAFLSIIISLPLVVLQILPALLNKTDKKWPIFILSFLLGWTFIGWVIFLVISINTNKEAERIRQQQMMMQMSGKQGSSDMFNPFH</sequence>
<evidence type="ECO:0000313" key="3">
    <source>
        <dbReference type="EMBL" id="MTR27633.1"/>
    </source>
</evidence>
<feature type="region of interest" description="Disordered" evidence="1">
    <location>
        <begin position="80"/>
        <end position="107"/>
    </location>
</feature>
<dbReference type="AlphaFoldDB" id="A0A6A8UCM4"/>
<proteinExistence type="predicted"/>
<accession>A0A6A8UCM4</accession>
<dbReference type="RefSeq" id="WP_155124390.1">
    <property type="nucleotide sequence ID" value="NZ_JADNDA010000003.1"/>
</dbReference>
<name>A0A6A8UCM4_STRSL</name>
<reference evidence="3 4" key="1">
    <citation type="journal article" date="2019" name="Nat. Med.">
        <title>A library of human gut bacterial isolates paired with longitudinal multiomics data enables mechanistic microbiome research.</title>
        <authorList>
            <person name="Poyet M."/>
            <person name="Groussin M."/>
            <person name="Gibbons S.M."/>
            <person name="Avila-Pacheco J."/>
            <person name="Jiang X."/>
            <person name="Kearney S.M."/>
            <person name="Perrotta A.R."/>
            <person name="Berdy B."/>
            <person name="Zhao S."/>
            <person name="Lieberman T.D."/>
            <person name="Swanson P.K."/>
            <person name="Smith M."/>
            <person name="Roesemann S."/>
            <person name="Alexander J.E."/>
            <person name="Rich S.A."/>
            <person name="Livny J."/>
            <person name="Vlamakis H."/>
            <person name="Clish C."/>
            <person name="Bullock K."/>
            <person name="Deik A."/>
            <person name="Scott J."/>
            <person name="Pierce K.A."/>
            <person name="Xavier R.J."/>
            <person name="Alm E.J."/>
        </authorList>
    </citation>
    <scope>NUCLEOTIDE SEQUENCE [LARGE SCALE GENOMIC DNA]</scope>
    <source>
        <strain evidence="3 4">BIOML-A4</strain>
    </source>
</reference>
<feature type="transmembrane region" description="Helical" evidence="2">
    <location>
        <begin position="146"/>
        <end position="171"/>
    </location>
</feature>
<feature type="transmembrane region" description="Helical" evidence="2">
    <location>
        <begin position="117"/>
        <end position="140"/>
    </location>
</feature>
<dbReference type="EMBL" id="WMYO01000004">
    <property type="protein sequence ID" value="MTR27633.1"/>
    <property type="molecule type" value="Genomic_DNA"/>
</dbReference>
<keyword evidence="2" id="KW-0472">Membrane</keyword>
<gene>
    <name evidence="3" type="ORF">GMC65_04560</name>
</gene>
<dbReference type="InterPro" id="IPR036259">
    <property type="entry name" value="MFS_trans_sf"/>
</dbReference>
<dbReference type="Proteomes" id="UP000439678">
    <property type="component" value="Unassembled WGS sequence"/>
</dbReference>
<feature type="compositionally biased region" description="Polar residues" evidence="1">
    <location>
        <begin position="81"/>
        <end position="106"/>
    </location>
</feature>
<feature type="transmembrane region" description="Helical" evidence="2">
    <location>
        <begin position="178"/>
        <end position="202"/>
    </location>
</feature>
<organism evidence="3 4">
    <name type="scientific">Streptococcus salivarius</name>
    <dbReference type="NCBI Taxonomy" id="1304"/>
    <lineage>
        <taxon>Bacteria</taxon>
        <taxon>Bacillati</taxon>
        <taxon>Bacillota</taxon>
        <taxon>Bacilli</taxon>
        <taxon>Lactobacillales</taxon>
        <taxon>Streptococcaceae</taxon>
        <taxon>Streptococcus</taxon>
    </lineage>
</organism>
<evidence type="ECO:0000256" key="2">
    <source>
        <dbReference type="SAM" id="Phobius"/>
    </source>
</evidence>
<evidence type="ECO:0000256" key="1">
    <source>
        <dbReference type="SAM" id="MobiDB-lite"/>
    </source>
</evidence>